<protein>
    <submittedName>
        <fullName evidence="1">Glycosyl transferase, group 1 family protein</fullName>
    </submittedName>
</protein>
<dbReference type="GO" id="GO:0016740">
    <property type="term" value="F:transferase activity"/>
    <property type="evidence" value="ECO:0007669"/>
    <property type="project" value="UniProtKB-KW"/>
</dbReference>
<dbReference type="CDD" id="cd03801">
    <property type="entry name" value="GT4_PimA-like"/>
    <property type="match status" value="1"/>
</dbReference>
<organism evidence="1">
    <name type="scientific">uncultured Microcoleus sp</name>
    <dbReference type="NCBI Taxonomy" id="259945"/>
    <lineage>
        <taxon>Bacteria</taxon>
        <taxon>Bacillati</taxon>
        <taxon>Cyanobacteriota</taxon>
        <taxon>Cyanophyceae</taxon>
        <taxon>Oscillatoriophycideae</taxon>
        <taxon>Oscillatoriales</taxon>
        <taxon>Microcoleaceae</taxon>
        <taxon>Microcoleus</taxon>
        <taxon>environmental samples</taxon>
    </lineage>
</organism>
<accession>A0A6J4M3R7</accession>
<dbReference type="Pfam" id="PF13692">
    <property type="entry name" value="Glyco_trans_1_4"/>
    <property type="match status" value="1"/>
</dbReference>
<reference evidence="1" key="1">
    <citation type="submission" date="2020-02" db="EMBL/GenBank/DDBJ databases">
        <authorList>
            <person name="Meier V. D."/>
        </authorList>
    </citation>
    <scope>NUCLEOTIDE SEQUENCE</scope>
    <source>
        <strain evidence="1">AVDCRST_MAG84</strain>
    </source>
</reference>
<dbReference type="PANTHER" id="PTHR46656">
    <property type="entry name" value="PUTATIVE-RELATED"/>
    <property type="match status" value="1"/>
</dbReference>
<gene>
    <name evidence="1" type="ORF">AVDCRST_MAG84-2769</name>
</gene>
<name>A0A6J4M3R7_9CYAN</name>
<dbReference type="Gene3D" id="3.40.50.2000">
    <property type="entry name" value="Glycogen Phosphorylase B"/>
    <property type="match status" value="1"/>
</dbReference>
<dbReference type="AlphaFoldDB" id="A0A6J4M3R7"/>
<dbReference type="PANTHER" id="PTHR46656:SF3">
    <property type="entry name" value="PUTATIVE-RELATED"/>
    <property type="match status" value="1"/>
</dbReference>
<dbReference type="EMBL" id="CADCTZ010000505">
    <property type="protein sequence ID" value="CAA9349036.1"/>
    <property type="molecule type" value="Genomic_DNA"/>
</dbReference>
<dbReference type="SUPFAM" id="SSF53756">
    <property type="entry name" value="UDP-Glycosyltransferase/glycogen phosphorylase"/>
    <property type="match status" value="1"/>
</dbReference>
<sequence>MQIIVEGWRFIYHSYCVANQFQLLEMLDRPRGQIELFHRDMPYIDAAWETKISLFDRPNETLLRSIKSPAVNQSADVTLRMYCPWNFWASSSAETWVFAATEWGIVTPTVLQAIGVKSIAQTPVNSQVKIITPSAWSKAGLIRSGVEADRIAVVPLGIDPKIYYPVSGDRRQSLRQSLGWSNYFIFLNIGGQTDRKGIRPLLKAFAAVVDKYPHARLVLKGSELLYPSRDEIAEACRVVLNDAERARVLPRLIYTGGQLSFAQIAEFYQAADAYVSPYLAEGFNLPVLEAAACGLPVICTEGGPTDDFTRSNFALQIESKFMAVAREGETLFILAPEWEHLTDLMRIAIEQPGIAAKARVAGPAFVAENFTWRRVVDRLLEVMGGDRKREEKSIFEPIIL</sequence>
<evidence type="ECO:0000313" key="1">
    <source>
        <dbReference type="EMBL" id="CAA9349036.1"/>
    </source>
</evidence>
<proteinExistence type="predicted"/>
<keyword evidence="1" id="KW-0808">Transferase</keyword>